<dbReference type="EMBL" id="PPEH01000019">
    <property type="protein sequence ID" value="PNW10937.1"/>
    <property type="molecule type" value="Genomic_DNA"/>
</dbReference>
<evidence type="ECO:0000313" key="1">
    <source>
        <dbReference type="EMBL" id="PNW10937.1"/>
    </source>
</evidence>
<gene>
    <name evidence="1" type="ORF">C1637_25025</name>
</gene>
<reference evidence="1 2" key="1">
    <citation type="submission" date="2018-01" db="EMBL/GenBank/DDBJ databases">
        <title>Draft genome sequences of Chryseobacterium lactis NCTC11390, Chryseobacterium oncorhynchi 701B-08, and Chryseobacterium viscerum 687B-08.</title>
        <authorList>
            <person name="Jeong J.-J."/>
            <person name="Lee Y.J."/>
            <person name="Park B."/>
            <person name="Choi I.-G."/>
            <person name="Kim K.D."/>
        </authorList>
    </citation>
    <scope>NUCLEOTIDE SEQUENCE [LARGE SCALE GENOMIC DNA]</scope>
    <source>
        <strain evidence="1 2">NCTC11390</strain>
    </source>
</reference>
<proteinExistence type="predicted"/>
<dbReference type="AlphaFoldDB" id="A0AA92BAG2"/>
<accession>A0AA92BAG2</accession>
<sequence length="124" mass="14470">MNAVVIEGDKLIITLIPTDNKRKSVRVKIFIKGEYFDNKRVSYEQYQKIINIILSIKQEELELQKKQNHLSGVLDGGSNSLYFKKDNMEKKIYNYGISKDNHKKFYEATELILKAANLEINDIE</sequence>
<comment type="caution">
    <text evidence="1">The sequence shown here is derived from an EMBL/GenBank/DDBJ whole genome shotgun (WGS) entry which is preliminary data.</text>
</comment>
<evidence type="ECO:0000313" key="2">
    <source>
        <dbReference type="Proteomes" id="UP000236262"/>
    </source>
</evidence>
<name>A0AA92BAG2_CHRLC</name>
<dbReference type="Proteomes" id="UP000236262">
    <property type="component" value="Unassembled WGS sequence"/>
</dbReference>
<organism evidence="1 2">
    <name type="scientific">Chryseobacterium lactis</name>
    <dbReference type="NCBI Taxonomy" id="1241981"/>
    <lineage>
        <taxon>Bacteria</taxon>
        <taxon>Pseudomonadati</taxon>
        <taxon>Bacteroidota</taxon>
        <taxon>Flavobacteriia</taxon>
        <taxon>Flavobacteriales</taxon>
        <taxon>Weeksellaceae</taxon>
        <taxon>Chryseobacterium group</taxon>
        <taxon>Chryseobacterium</taxon>
    </lineage>
</organism>
<protein>
    <submittedName>
        <fullName evidence="1">Uncharacterized protein</fullName>
    </submittedName>
</protein>